<proteinExistence type="predicted"/>
<evidence type="ECO:0000313" key="2">
    <source>
        <dbReference type="Proteomes" id="UP000272942"/>
    </source>
</evidence>
<reference evidence="1 2" key="2">
    <citation type="submission" date="2018-11" db="EMBL/GenBank/DDBJ databases">
        <authorList>
            <consortium name="Pathogen Informatics"/>
        </authorList>
    </citation>
    <scope>NUCLEOTIDE SEQUENCE [LARGE SCALE GENOMIC DNA]</scope>
    <source>
        <strain evidence="1 2">Egypt</strain>
    </source>
</reference>
<dbReference type="OrthoDB" id="7552200at2759"/>
<organism evidence="3">
    <name type="scientific">Echinostoma caproni</name>
    <dbReference type="NCBI Taxonomy" id="27848"/>
    <lineage>
        <taxon>Eukaryota</taxon>
        <taxon>Metazoa</taxon>
        <taxon>Spiralia</taxon>
        <taxon>Lophotrochozoa</taxon>
        <taxon>Platyhelminthes</taxon>
        <taxon>Trematoda</taxon>
        <taxon>Digenea</taxon>
        <taxon>Plagiorchiida</taxon>
        <taxon>Echinostomata</taxon>
        <taxon>Echinostomatoidea</taxon>
        <taxon>Echinostomatidae</taxon>
        <taxon>Echinostoma</taxon>
    </lineage>
</organism>
<dbReference type="WBParaSite" id="ECPE_0000906201-mRNA-1">
    <property type="protein sequence ID" value="ECPE_0000906201-mRNA-1"/>
    <property type="gene ID" value="ECPE_0000906201"/>
</dbReference>
<reference evidence="3" key="1">
    <citation type="submission" date="2016-06" db="UniProtKB">
        <authorList>
            <consortium name="WormBaseParasite"/>
        </authorList>
    </citation>
    <scope>IDENTIFICATION</scope>
</reference>
<dbReference type="Proteomes" id="UP000272942">
    <property type="component" value="Unassembled WGS sequence"/>
</dbReference>
<dbReference type="EMBL" id="UZAN01046818">
    <property type="protein sequence ID" value="VDP84636.1"/>
    <property type="molecule type" value="Genomic_DNA"/>
</dbReference>
<protein>
    <submittedName>
        <fullName evidence="3">Reverse transcriptase</fullName>
    </submittedName>
</protein>
<gene>
    <name evidence="1" type="ORF">ECPE_LOCUS9034</name>
</gene>
<evidence type="ECO:0000313" key="3">
    <source>
        <dbReference type="WBParaSite" id="ECPE_0000906201-mRNA-1"/>
    </source>
</evidence>
<sequence>MELPTIEQLNLQANPSEIEEWVERFELWCSIRKGGSQNQSALFPTAGGYDLYSLLKNLAFPEAPAKLPYESLKSTMHLLPVDISPPSEMEAHERAKFNSMIRADHVSCRDFILKLNKQASRCNYGDRLEELLCDRLVAVINNLTLQQKLLEKKDLNFAEARKICGQHDLMRATSSKAVTLFQRQKTRTNRLPIVKCIPKPPQDSSGNEKRINPLLYVQYARPFTALNREMNVQPVKLVVDGEPIFLKRRLIPYGQCEGVLQALEKMERDGIITRVTSSAWATPIVIAIKVTAKHREFVAITG</sequence>
<name>A0A183APZ9_9TREM</name>
<accession>A0A183APZ9</accession>
<keyword evidence="2" id="KW-1185">Reference proteome</keyword>
<evidence type="ECO:0000313" key="1">
    <source>
        <dbReference type="EMBL" id="VDP84636.1"/>
    </source>
</evidence>
<dbReference type="AlphaFoldDB" id="A0A183APZ9"/>